<organism evidence="3 4">
    <name type="scientific">Biomphalaria glabrata</name>
    <name type="common">Bloodfluke planorb</name>
    <name type="synonym">Freshwater snail</name>
    <dbReference type="NCBI Taxonomy" id="6526"/>
    <lineage>
        <taxon>Eukaryota</taxon>
        <taxon>Metazoa</taxon>
        <taxon>Spiralia</taxon>
        <taxon>Lophotrochozoa</taxon>
        <taxon>Mollusca</taxon>
        <taxon>Gastropoda</taxon>
        <taxon>Heterobranchia</taxon>
        <taxon>Euthyneura</taxon>
        <taxon>Panpulmonata</taxon>
        <taxon>Hygrophila</taxon>
        <taxon>Lymnaeoidea</taxon>
        <taxon>Planorbidae</taxon>
        <taxon>Biomphalaria</taxon>
    </lineage>
</organism>
<dbReference type="PANTHER" id="PTHR37984:SF15">
    <property type="entry name" value="INTEGRASE CATALYTIC DOMAIN-CONTAINING PROTEIN"/>
    <property type="match status" value="1"/>
</dbReference>
<evidence type="ECO:0000313" key="3">
    <source>
        <dbReference type="Proteomes" id="UP001165740"/>
    </source>
</evidence>
<feature type="compositionally biased region" description="Basic and acidic residues" evidence="1">
    <location>
        <begin position="39"/>
        <end position="143"/>
    </location>
</feature>
<evidence type="ECO:0000256" key="1">
    <source>
        <dbReference type="SAM" id="MobiDB-lite"/>
    </source>
</evidence>
<feature type="compositionally biased region" description="Basic and acidic residues" evidence="1">
    <location>
        <begin position="150"/>
        <end position="161"/>
    </location>
</feature>
<feature type="region of interest" description="Disordered" evidence="1">
    <location>
        <begin position="39"/>
        <end position="251"/>
    </location>
</feature>
<dbReference type="OMA" id="EMCHTIN"/>
<dbReference type="Pfam" id="PF17921">
    <property type="entry name" value="Integrase_H2C2"/>
    <property type="match status" value="1"/>
</dbReference>
<accession>A0A9W2ZQ81</accession>
<dbReference type="RefSeq" id="XP_055877094.1">
    <property type="nucleotide sequence ID" value="XM_056021119.1"/>
</dbReference>
<dbReference type="Gene3D" id="1.10.340.70">
    <property type="match status" value="1"/>
</dbReference>
<dbReference type="OrthoDB" id="8892477at2759"/>
<dbReference type="PANTHER" id="PTHR37984">
    <property type="entry name" value="PROTEIN CBG26694"/>
    <property type="match status" value="1"/>
</dbReference>
<dbReference type="Proteomes" id="UP001165740">
    <property type="component" value="Chromosome 2"/>
</dbReference>
<proteinExistence type="predicted"/>
<feature type="compositionally biased region" description="Basic residues" evidence="1">
    <location>
        <begin position="162"/>
        <end position="235"/>
    </location>
</feature>
<gene>
    <name evidence="4" type="primary">LOC129924651</name>
</gene>
<evidence type="ECO:0000313" key="4">
    <source>
        <dbReference type="RefSeq" id="XP_055877094.1"/>
    </source>
</evidence>
<reference evidence="4" key="1">
    <citation type="submission" date="2025-08" db="UniProtKB">
        <authorList>
            <consortium name="RefSeq"/>
        </authorList>
    </citation>
    <scope>IDENTIFICATION</scope>
</reference>
<sequence length="533" mass="65199">MALVSYLWKEYIKLVAAFHIPQERMEEWCTQQINYDIQKRTAEERRRREDKEVEERRRREDKEVEERRRREDKEVEERRRREDKEVEERRRREDKEVEERRRREDKEVEERRRREDKEKKEGVEKTKRQKKEKGLEKKKEDKKTKRQKKEKGLEKTKEDKKTKRPKRRNAKKKKKKKKENLKKEKKKKKENLKKEKKKKKENLKKYKKKKKENLKKEKKKKKENLKKYKKKKKENLKKEEEEERNETEEKETNITEGPYIVYEYNKNTTELQLFNNEEFKADQKKDTTLTRMYKKAQTNEKQPGLNVPYFKEGILVKKSVNYDTYEFVEQIILPLKYTQDIIEKNHNFLHTKLASVTRTKKRILDKFYWPSITKDVKKHVSQCQVCQMNNSKRKQVHEQNMKVEQSYEQGGNIIPDKNDSNVDESNQFTCTFKTENRLTLMDNFCNNSDMTQQQSYISTSKESQSNIDSNIFVSNESLSKSKQNNSETKTFQQDFDTNITVIQPCEKTKEAKVNIENERALNEYRKFRNFKQK</sequence>
<dbReference type="GeneID" id="129924651"/>
<feature type="domain" description="Integrase zinc-binding" evidence="2">
    <location>
        <begin position="334"/>
        <end position="391"/>
    </location>
</feature>
<feature type="compositionally biased region" description="Acidic residues" evidence="1">
    <location>
        <begin position="240"/>
        <end position="249"/>
    </location>
</feature>
<dbReference type="InterPro" id="IPR050951">
    <property type="entry name" value="Retrovirus_Pol_polyprotein"/>
</dbReference>
<keyword evidence="3" id="KW-1185">Reference proteome</keyword>
<dbReference type="AlphaFoldDB" id="A0A9W2ZQ81"/>
<dbReference type="InterPro" id="IPR041588">
    <property type="entry name" value="Integrase_H2C2"/>
</dbReference>
<evidence type="ECO:0000259" key="2">
    <source>
        <dbReference type="Pfam" id="PF17921"/>
    </source>
</evidence>
<dbReference type="FunFam" id="1.10.340.70:FF:000001">
    <property type="entry name" value="Retrovirus-related Pol polyprotein from transposon gypsy-like Protein"/>
    <property type="match status" value="1"/>
</dbReference>
<protein>
    <submittedName>
        <fullName evidence="4">Myb-like protein X</fullName>
    </submittedName>
</protein>
<name>A0A9W2ZQ81_BIOGL</name>